<dbReference type="GO" id="GO:0005886">
    <property type="term" value="C:plasma membrane"/>
    <property type="evidence" value="ECO:0007669"/>
    <property type="project" value="TreeGrafter"/>
</dbReference>
<dbReference type="PANTHER" id="PTHR34989:SF1">
    <property type="entry name" value="PROTEIN HDED"/>
    <property type="match status" value="1"/>
</dbReference>
<evidence type="ECO:0008006" key="4">
    <source>
        <dbReference type="Google" id="ProtNLM"/>
    </source>
</evidence>
<dbReference type="KEGG" id="pdx:Psed_3495"/>
<feature type="transmembrane region" description="Helical" evidence="1">
    <location>
        <begin position="79"/>
        <end position="98"/>
    </location>
</feature>
<feature type="transmembrane region" description="Helical" evidence="1">
    <location>
        <begin position="135"/>
        <end position="155"/>
    </location>
</feature>
<keyword evidence="1" id="KW-0812">Transmembrane</keyword>
<proteinExistence type="predicted"/>
<dbReference type="RefSeq" id="WP_013675594.1">
    <property type="nucleotide sequence ID" value="NC_015312.1"/>
</dbReference>
<keyword evidence="1" id="KW-1133">Transmembrane helix</keyword>
<evidence type="ECO:0000256" key="1">
    <source>
        <dbReference type="SAM" id="Phobius"/>
    </source>
</evidence>
<dbReference type="InterPro" id="IPR005325">
    <property type="entry name" value="DUF308_memb"/>
</dbReference>
<sequence>MKRSFVDSPETDPLVLGTGAVRAILVLRTVLAVAFGLFALLWPELTLLALTIAFGVYAILDGVATVVDAVRRRRRTRWWLGLLGGLASVAAGVIALIWPGITAVALAVVVGIWALVTGLTELATAFRLRHAGSRIWLRVLAGALSAAAGVLILVWPTAGAIGLTVIVGVFALVYGATLGAVAVTLWLTAQ</sequence>
<protein>
    <recommendedName>
        <fullName evidence="4">HdeD family acid-resistance protein</fullName>
    </recommendedName>
</protein>
<evidence type="ECO:0000313" key="3">
    <source>
        <dbReference type="Proteomes" id="UP000007809"/>
    </source>
</evidence>
<dbReference type="EMBL" id="CP002593">
    <property type="protein sequence ID" value="AEA25675.1"/>
    <property type="molecule type" value="Genomic_DNA"/>
</dbReference>
<accession>F4CZE4</accession>
<gene>
    <name evidence="2" type="ordered locus">Psed_3495</name>
</gene>
<keyword evidence="3" id="KW-1185">Reference proteome</keyword>
<feature type="transmembrane region" description="Helical" evidence="1">
    <location>
        <begin position="104"/>
        <end position="123"/>
    </location>
</feature>
<dbReference type="Proteomes" id="UP000007809">
    <property type="component" value="Chromosome"/>
</dbReference>
<dbReference type="PANTHER" id="PTHR34989">
    <property type="entry name" value="PROTEIN HDED"/>
    <property type="match status" value="1"/>
</dbReference>
<organism evidence="2 3">
    <name type="scientific">Pseudonocardia dioxanivorans (strain ATCC 55486 / DSM 44775 / JCM 13855 / CB1190)</name>
    <dbReference type="NCBI Taxonomy" id="675635"/>
    <lineage>
        <taxon>Bacteria</taxon>
        <taxon>Bacillati</taxon>
        <taxon>Actinomycetota</taxon>
        <taxon>Actinomycetes</taxon>
        <taxon>Pseudonocardiales</taxon>
        <taxon>Pseudonocardiaceae</taxon>
        <taxon>Pseudonocardia</taxon>
    </lineage>
</organism>
<dbReference type="eggNOG" id="COG3247">
    <property type="taxonomic scope" value="Bacteria"/>
</dbReference>
<keyword evidence="1" id="KW-0472">Membrane</keyword>
<evidence type="ECO:0000313" key="2">
    <source>
        <dbReference type="EMBL" id="AEA25675.1"/>
    </source>
</evidence>
<feature type="transmembrane region" description="Helical" evidence="1">
    <location>
        <begin position="47"/>
        <end position="67"/>
    </location>
</feature>
<dbReference type="Pfam" id="PF03729">
    <property type="entry name" value="DUF308"/>
    <property type="match status" value="2"/>
</dbReference>
<dbReference type="AlphaFoldDB" id="F4CZE4"/>
<reference evidence="2 3" key="1">
    <citation type="journal article" date="2011" name="J. Bacteriol.">
        <title>Genome sequence of the 1,4-dioxane-degrading Pseudonocardia dioxanivorans strain CB1190.</title>
        <authorList>
            <person name="Sales C.M."/>
            <person name="Mahendra S."/>
            <person name="Grostern A."/>
            <person name="Parales R.E."/>
            <person name="Goodwin L.A."/>
            <person name="Woyke T."/>
            <person name="Nolan M."/>
            <person name="Lapidus A."/>
            <person name="Chertkov O."/>
            <person name="Ovchinnikova G."/>
            <person name="Sczyrba A."/>
            <person name="Alvarez-Cohen L."/>
        </authorList>
    </citation>
    <scope>NUCLEOTIDE SEQUENCE [LARGE SCALE GENOMIC DNA]</scope>
    <source>
        <strain evidence="3">ATCC 55486 / DSM 44775 / JCM 13855 / CB1190</strain>
    </source>
</reference>
<dbReference type="STRING" id="675635.Psed_3495"/>
<name>F4CZE4_PSEUX</name>
<dbReference type="HOGENOM" id="CLU_091585_5_2_11"/>
<feature type="transmembrane region" description="Helical" evidence="1">
    <location>
        <begin position="20"/>
        <end position="41"/>
    </location>
</feature>
<feature type="transmembrane region" description="Helical" evidence="1">
    <location>
        <begin position="161"/>
        <end position="187"/>
    </location>
</feature>
<dbReference type="OrthoDB" id="193343at2"/>
<dbReference type="InterPro" id="IPR052712">
    <property type="entry name" value="Acid_resist_chaperone_HdeD"/>
</dbReference>